<proteinExistence type="predicted"/>
<evidence type="ECO:0000313" key="1">
    <source>
        <dbReference type="EMBL" id="CAD5915919.1"/>
    </source>
</evidence>
<reference evidence="2" key="1">
    <citation type="submission" date="2015-09" db="EMBL/GenBank/DDBJ databases">
        <authorList>
            <person name="Jackson K.R."/>
            <person name="Lunt B.L."/>
            <person name="Fisher J.N.B."/>
            <person name="Gardner A.V."/>
            <person name="Bailey M.E."/>
            <person name="Deus L.M."/>
            <person name="Earl A.S."/>
            <person name="Gibby P.D."/>
            <person name="Hartmann K.A."/>
            <person name="Liu J.E."/>
            <person name="Manci A.M."/>
            <person name="Nielsen D.A."/>
            <person name="Solomon M.B."/>
            <person name="Breakwell D.P."/>
            <person name="Burnett S.H."/>
            <person name="Grose J.H."/>
        </authorList>
    </citation>
    <scope>NUCLEOTIDE SEQUENCE</scope>
    <source>
        <strain evidence="2">7805</strain>
    </source>
</reference>
<dbReference type="GeneID" id="77290072"/>
<sequence>MTTTESRLSEFGEFIQTKFKIFSSGFVLSQAPTYDTWRKHLIQKRLNLGFSLALLSYFTRQ</sequence>
<evidence type="ECO:0000313" key="2">
    <source>
        <dbReference type="EMBL" id="CUM61916.1"/>
    </source>
</evidence>
<gene>
    <name evidence="1" type="ORF">PANO66_00361</name>
    <name evidence="2" type="ORF">PLAM_3950</name>
</gene>
<accession>A0A1J1JNP8</accession>
<name>A0A1J1JNP8_PLAAG</name>
<reference evidence="1" key="2">
    <citation type="submission" date="2020-09" db="EMBL/GenBank/DDBJ databases">
        <authorList>
            <person name="Blom J."/>
        </authorList>
    </citation>
    <scope>NUCLEOTIDE SEQUENCE</scope>
    <source>
        <strain evidence="1">No.66</strain>
    </source>
</reference>
<dbReference type="EMBL" id="LO018304">
    <property type="protein sequence ID" value="CUM61916.1"/>
    <property type="molecule type" value="Genomic_DNA"/>
</dbReference>
<dbReference type="AlphaFoldDB" id="A0A1J1JNP8"/>
<dbReference type="EMBL" id="LR882963">
    <property type="protein sequence ID" value="CAD5915919.1"/>
    <property type="molecule type" value="Genomic_DNA"/>
</dbReference>
<dbReference type="Proteomes" id="UP001153761">
    <property type="component" value="Chromosome"/>
</dbReference>
<dbReference type="RefSeq" id="WP_042156111.1">
    <property type="nucleotide sequence ID" value="NZ_JBAVBW010000156.1"/>
</dbReference>
<protein>
    <submittedName>
        <fullName evidence="2">Uncharacterized protein</fullName>
    </submittedName>
</protein>
<organism evidence="2">
    <name type="scientific">Planktothrix agardhii</name>
    <name type="common">Oscillatoria agardhii</name>
    <dbReference type="NCBI Taxonomy" id="1160"/>
    <lineage>
        <taxon>Bacteria</taxon>
        <taxon>Bacillati</taxon>
        <taxon>Cyanobacteriota</taxon>
        <taxon>Cyanophyceae</taxon>
        <taxon>Oscillatoriophycideae</taxon>
        <taxon>Oscillatoriales</taxon>
        <taxon>Microcoleaceae</taxon>
        <taxon>Planktothrix</taxon>
    </lineage>
</organism>